<dbReference type="RefSeq" id="WP_207336305.1">
    <property type="nucleotide sequence ID" value="NZ_JAFMYU010000011.1"/>
</dbReference>
<dbReference type="InterPro" id="IPR007029">
    <property type="entry name" value="YHS_dom"/>
</dbReference>
<gene>
    <name evidence="3" type="ORF">J2I48_15125</name>
</gene>
<dbReference type="Proteomes" id="UP000664795">
    <property type="component" value="Unassembled WGS sequence"/>
</dbReference>
<feature type="signal peptide" evidence="1">
    <location>
        <begin position="1"/>
        <end position="21"/>
    </location>
</feature>
<keyword evidence="4" id="KW-1185">Reference proteome</keyword>
<accession>A0A939G905</accession>
<keyword evidence="1" id="KW-0732">Signal</keyword>
<organism evidence="3 4">
    <name type="scientific">Fibrella aquatilis</name>
    <dbReference type="NCBI Taxonomy" id="2817059"/>
    <lineage>
        <taxon>Bacteria</taxon>
        <taxon>Pseudomonadati</taxon>
        <taxon>Bacteroidota</taxon>
        <taxon>Cytophagia</taxon>
        <taxon>Cytophagales</taxon>
        <taxon>Spirosomataceae</taxon>
        <taxon>Fibrella</taxon>
    </lineage>
</organism>
<comment type="caution">
    <text evidence="3">The sequence shown here is derived from an EMBL/GenBank/DDBJ whole genome shotgun (WGS) entry which is preliminary data.</text>
</comment>
<reference evidence="3 4" key="1">
    <citation type="submission" date="2021-03" db="EMBL/GenBank/DDBJ databases">
        <title>Fibrella sp. HMF5036 genome sequencing and assembly.</title>
        <authorList>
            <person name="Kang H."/>
            <person name="Kim H."/>
            <person name="Bae S."/>
            <person name="Joh K."/>
        </authorList>
    </citation>
    <scope>NUCLEOTIDE SEQUENCE [LARGE SCALE GENOMIC DNA]</scope>
    <source>
        <strain evidence="3 4">HMF5036</strain>
    </source>
</reference>
<evidence type="ECO:0000256" key="1">
    <source>
        <dbReference type="SAM" id="SignalP"/>
    </source>
</evidence>
<dbReference type="AlphaFoldDB" id="A0A939G905"/>
<dbReference type="NCBIfam" id="NF041384">
    <property type="entry name" value="YHS_seleno_dom"/>
    <property type="match status" value="1"/>
</dbReference>
<dbReference type="Pfam" id="PF04945">
    <property type="entry name" value="YHS"/>
    <property type="match status" value="1"/>
</dbReference>
<dbReference type="EMBL" id="JAFMYU010000011">
    <property type="protein sequence ID" value="MBO0932342.1"/>
    <property type="molecule type" value="Genomic_DNA"/>
</dbReference>
<name>A0A939G905_9BACT</name>
<feature type="domain" description="YHS" evidence="2">
    <location>
        <begin position="40"/>
        <end position="86"/>
    </location>
</feature>
<feature type="chain" id="PRO_5036838588" evidence="1">
    <location>
        <begin position="22"/>
        <end position="150"/>
    </location>
</feature>
<evidence type="ECO:0000313" key="4">
    <source>
        <dbReference type="Proteomes" id="UP000664795"/>
    </source>
</evidence>
<evidence type="ECO:0000259" key="2">
    <source>
        <dbReference type="Pfam" id="PF04945"/>
    </source>
</evidence>
<sequence length="150" mass="16715">MKTMILRICFFFLLAIPSAFAQQSPVFTTGGKAIQGYDPVAYFTDGKPVQGDPTLTATYDGATWQFASAKNRDTFIADPARYAPQYGGYCAYGTSEGHKAPTEADAFTIDNGKLYLNYNTKVRTMWNKDRADRIRKADANWPAIKDKDTQ</sequence>
<proteinExistence type="predicted"/>
<protein>
    <submittedName>
        <fullName evidence="3">YHS domain-containing protein</fullName>
    </submittedName>
</protein>
<evidence type="ECO:0000313" key="3">
    <source>
        <dbReference type="EMBL" id="MBO0932342.1"/>
    </source>
</evidence>